<dbReference type="HAMAP" id="MF_01161">
    <property type="entry name" value="tRNA_Ile_lys_synt"/>
    <property type="match status" value="1"/>
</dbReference>
<evidence type="ECO:0000313" key="9">
    <source>
        <dbReference type="EMBL" id="MBM7852520.1"/>
    </source>
</evidence>
<dbReference type="Pfam" id="PF01171">
    <property type="entry name" value="ATP_bind_3"/>
    <property type="match status" value="1"/>
</dbReference>
<dbReference type="InterPro" id="IPR014729">
    <property type="entry name" value="Rossmann-like_a/b/a_fold"/>
</dbReference>
<dbReference type="InterPro" id="IPR011063">
    <property type="entry name" value="TilS/TtcA_N"/>
</dbReference>
<reference evidence="8" key="1">
    <citation type="journal article" date="2014" name="Int. J. Syst. Evol. Microbiol.">
        <title>Complete genome sequence of Corynebacterium casei LMG S-19264T (=DSM 44701T), isolated from a smear-ripened cheese.</title>
        <authorList>
            <consortium name="US DOE Joint Genome Institute (JGI-PGF)"/>
            <person name="Walter F."/>
            <person name="Albersmeier A."/>
            <person name="Kalinowski J."/>
            <person name="Ruckert C."/>
        </authorList>
    </citation>
    <scope>NUCLEOTIDE SEQUENCE</scope>
    <source>
        <strain evidence="8">VKM B-1606</strain>
    </source>
</reference>
<dbReference type="GO" id="GO:0032267">
    <property type="term" value="F:tRNA(Ile)-lysidine synthase activity"/>
    <property type="evidence" value="ECO:0007669"/>
    <property type="project" value="UniProtKB-EC"/>
</dbReference>
<dbReference type="NCBIfam" id="TIGR02432">
    <property type="entry name" value="lysidine_TilS_N"/>
    <property type="match status" value="1"/>
</dbReference>
<organism evidence="8 11">
    <name type="scientific">Methylopila capsulata</name>
    <dbReference type="NCBI Taxonomy" id="61654"/>
    <lineage>
        <taxon>Bacteria</taxon>
        <taxon>Pseudomonadati</taxon>
        <taxon>Pseudomonadota</taxon>
        <taxon>Alphaproteobacteria</taxon>
        <taxon>Hyphomicrobiales</taxon>
        <taxon>Methylopilaceae</taxon>
        <taxon>Methylopila</taxon>
    </lineage>
</organism>
<keyword evidence="4 6" id="KW-0067">ATP-binding</keyword>
<comment type="catalytic activity">
    <reaction evidence="5 6">
        <text>cytidine(34) in tRNA(Ile2) + L-lysine + ATP = lysidine(34) in tRNA(Ile2) + AMP + diphosphate + H(+)</text>
        <dbReference type="Rhea" id="RHEA:43744"/>
        <dbReference type="Rhea" id="RHEA-COMP:10625"/>
        <dbReference type="Rhea" id="RHEA-COMP:10670"/>
        <dbReference type="ChEBI" id="CHEBI:15378"/>
        <dbReference type="ChEBI" id="CHEBI:30616"/>
        <dbReference type="ChEBI" id="CHEBI:32551"/>
        <dbReference type="ChEBI" id="CHEBI:33019"/>
        <dbReference type="ChEBI" id="CHEBI:82748"/>
        <dbReference type="ChEBI" id="CHEBI:83665"/>
        <dbReference type="ChEBI" id="CHEBI:456215"/>
        <dbReference type="EC" id="6.3.4.19"/>
    </reaction>
</comment>
<evidence type="ECO:0000313" key="10">
    <source>
        <dbReference type="Proteomes" id="UP000758856"/>
    </source>
</evidence>
<evidence type="ECO:0000256" key="2">
    <source>
        <dbReference type="ARBA" id="ARBA00022694"/>
    </source>
</evidence>
<dbReference type="Proteomes" id="UP001143400">
    <property type="component" value="Unassembled WGS sequence"/>
</dbReference>
<comment type="function">
    <text evidence="6">Ligates lysine onto the cytidine present at position 34 of the AUA codon-specific tRNA(Ile) that contains the anticodon CAU, in an ATP-dependent manner. Cytidine is converted to lysidine, thus changing the amino acid specificity of the tRNA from methionine to isoleucine.</text>
</comment>
<dbReference type="EMBL" id="JAFBCY010000003">
    <property type="protein sequence ID" value="MBM7852520.1"/>
    <property type="molecule type" value="Genomic_DNA"/>
</dbReference>
<comment type="caution">
    <text evidence="8">The sequence shown here is derived from an EMBL/GenBank/DDBJ whole genome shotgun (WGS) entry which is preliminary data.</text>
</comment>
<dbReference type="GO" id="GO:0005524">
    <property type="term" value="F:ATP binding"/>
    <property type="evidence" value="ECO:0007669"/>
    <property type="project" value="UniProtKB-UniRule"/>
</dbReference>
<evidence type="ECO:0000256" key="5">
    <source>
        <dbReference type="ARBA" id="ARBA00048539"/>
    </source>
</evidence>
<name>A0A9W6MSX2_9HYPH</name>
<keyword evidence="10" id="KW-1185">Reference proteome</keyword>
<dbReference type="InterPro" id="IPR012094">
    <property type="entry name" value="tRNA_Ile_lys_synt"/>
</dbReference>
<keyword evidence="3 6" id="KW-0547">Nucleotide-binding</keyword>
<comment type="subcellular location">
    <subcellularLocation>
        <location evidence="6">Cytoplasm</location>
    </subcellularLocation>
</comment>
<dbReference type="GO" id="GO:0006400">
    <property type="term" value="P:tRNA modification"/>
    <property type="evidence" value="ECO:0007669"/>
    <property type="project" value="UniProtKB-UniRule"/>
</dbReference>
<gene>
    <name evidence="6" type="primary">tilS</name>
    <name evidence="8" type="ORF">GCM10008170_27480</name>
    <name evidence="9" type="ORF">JOD31_002762</name>
</gene>
<protein>
    <recommendedName>
        <fullName evidence="6">tRNA(Ile)-lysidine synthase</fullName>
        <ecNumber evidence="6">6.3.4.19</ecNumber>
    </recommendedName>
    <alternativeName>
        <fullName evidence="6">tRNA(Ile)-2-lysyl-cytidine synthase</fullName>
    </alternativeName>
    <alternativeName>
        <fullName evidence="6">tRNA(Ile)-lysidine synthetase</fullName>
    </alternativeName>
</protein>
<feature type="binding site" evidence="6">
    <location>
        <begin position="36"/>
        <end position="41"/>
    </location>
    <ligand>
        <name>ATP</name>
        <dbReference type="ChEBI" id="CHEBI:30616"/>
    </ligand>
</feature>
<evidence type="ECO:0000256" key="6">
    <source>
        <dbReference type="HAMAP-Rule" id="MF_01161"/>
    </source>
</evidence>
<feature type="domain" description="tRNA(Ile)-lysidine/2-thiocytidine synthase N-terminal" evidence="7">
    <location>
        <begin position="31"/>
        <end position="209"/>
    </location>
</feature>
<sequence>MLDGRCGEAAPLGADEIDALLTPAFAEVNLVLIAVSGGADSMALLALAADWAATRTGTRLSVATVDHSLRPESAAEARAVALAATALGLPHARLEAPLGRGARVEETARDARYAALSAHAAAIGAEALATAHTLDDQAETVLMRLAAGSGPAGLAAMRPKSMRGRLVHLRPLLGVPKARLVATLRARGWGWSEDAMNADPAFCRARLRASRAVLADEGLTAERLGVFARRAARAEDALLAVEEKAAAAHLSLAPNRAVIAPEASALPAEIRLRLLARAVAALGAGRVRLDRLERLFERTSATASGAATLAGARVAWTVDGRIVVTAAPPRRDVASEPKRG</sequence>
<evidence type="ECO:0000256" key="3">
    <source>
        <dbReference type="ARBA" id="ARBA00022741"/>
    </source>
</evidence>
<accession>A0A9W6MSX2</accession>
<dbReference type="CDD" id="cd01992">
    <property type="entry name" value="TilS_N"/>
    <property type="match status" value="1"/>
</dbReference>
<dbReference type="EC" id="6.3.4.19" evidence="6"/>
<reference evidence="8" key="3">
    <citation type="submission" date="2023-01" db="EMBL/GenBank/DDBJ databases">
        <authorList>
            <person name="Sun Q."/>
            <person name="Evtushenko L."/>
        </authorList>
    </citation>
    <scope>NUCLEOTIDE SEQUENCE</scope>
    <source>
        <strain evidence="8">VKM B-1606</strain>
    </source>
</reference>
<evidence type="ECO:0000259" key="7">
    <source>
        <dbReference type="Pfam" id="PF01171"/>
    </source>
</evidence>
<evidence type="ECO:0000313" key="11">
    <source>
        <dbReference type="Proteomes" id="UP001143400"/>
    </source>
</evidence>
<dbReference type="SUPFAM" id="SSF52402">
    <property type="entry name" value="Adenine nucleotide alpha hydrolases-like"/>
    <property type="match status" value="1"/>
</dbReference>
<keyword evidence="1 6" id="KW-0436">Ligase</keyword>
<dbReference type="InterPro" id="IPR012795">
    <property type="entry name" value="tRNA_Ile_lys_synt_N"/>
</dbReference>
<comment type="similarity">
    <text evidence="6">Belongs to the tRNA(Ile)-lysidine synthase family.</text>
</comment>
<dbReference type="AlphaFoldDB" id="A0A9W6MSX2"/>
<proteinExistence type="inferred from homology"/>
<dbReference type="PANTHER" id="PTHR43033:SF1">
    <property type="entry name" value="TRNA(ILE)-LYSIDINE SYNTHASE-RELATED"/>
    <property type="match status" value="1"/>
</dbReference>
<reference evidence="9 10" key="2">
    <citation type="submission" date="2021-01" db="EMBL/GenBank/DDBJ databases">
        <title>Genomic Encyclopedia of Type Strains, Phase IV (KMG-IV): sequencing the most valuable type-strain genomes for metagenomic binning, comparative biology and taxonomic classification.</title>
        <authorList>
            <person name="Goeker M."/>
        </authorList>
    </citation>
    <scope>NUCLEOTIDE SEQUENCE [LARGE SCALE GENOMIC DNA]</scope>
    <source>
        <strain evidence="9 10">DSM 6130</strain>
    </source>
</reference>
<dbReference type="Proteomes" id="UP000758856">
    <property type="component" value="Unassembled WGS sequence"/>
</dbReference>
<keyword evidence="6" id="KW-0963">Cytoplasm</keyword>
<dbReference type="GO" id="GO:0005737">
    <property type="term" value="C:cytoplasm"/>
    <property type="evidence" value="ECO:0007669"/>
    <property type="project" value="UniProtKB-SubCell"/>
</dbReference>
<comment type="domain">
    <text evidence="6">The N-terminal region contains the highly conserved SGGXDS motif, predicted to be a P-loop motif involved in ATP binding.</text>
</comment>
<evidence type="ECO:0000313" key="8">
    <source>
        <dbReference type="EMBL" id="GLK56729.1"/>
    </source>
</evidence>
<keyword evidence="2 6" id="KW-0819">tRNA processing</keyword>
<evidence type="ECO:0000256" key="4">
    <source>
        <dbReference type="ARBA" id="ARBA00022840"/>
    </source>
</evidence>
<dbReference type="RefSeq" id="WP_204950905.1">
    <property type="nucleotide sequence ID" value="NZ_BSFF01000003.1"/>
</dbReference>
<dbReference type="Gene3D" id="3.40.50.620">
    <property type="entry name" value="HUPs"/>
    <property type="match status" value="1"/>
</dbReference>
<dbReference type="PANTHER" id="PTHR43033">
    <property type="entry name" value="TRNA(ILE)-LYSIDINE SYNTHASE-RELATED"/>
    <property type="match status" value="1"/>
</dbReference>
<dbReference type="EMBL" id="BSFF01000003">
    <property type="protein sequence ID" value="GLK56729.1"/>
    <property type="molecule type" value="Genomic_DNA"/>
</dbReference>
<evidence type="ECO:0000256" key="1">
    <source>
        <dbReference type="ARBA" id="ARBA00022598"/>
    </source>
</evidence>